<dbReference type="SUPFAM" id="SSF53155">
    <property type="entry name" value="Methylated DNA-protein cysteine methyltransferase domain"/>
    <property type="match status" value="1"/>
</dbReference>
<dbReference type="SUPFAM" id="SSF46767">
    <property type="entry name" value="Methylated DNA-protein cysteine methyltransferase, C-terminal domain"/>
    <property type="match status" value="1"/>
</dbReference>
<dbReference type="GO" id="GO:0032259">
    <property type="term" value="P:methylation"/>
    <property type="evidence" value="ECO:0007669"/>
    <property type="project" value="UniProtKB-KW"/>
</dbReference>
<dbReference type="EMBL" id="UAPQ01000001">
    <property type="protein sequence ID" value="SPT52812.1"/>
    <property type="molecule type" value="Genomic_DNA"/>
</dbReference>
<keyword evidence="5" id="KW-0234">DNA repair</keyword>
<evidence type="ECO:0000256" key="1">
    <source>
        <dbReference type="ARBA" id="ARBA00001286"/>
    </source>
</evidence>
<dbReference type="EC" id="2.1.1.63" evidence="8"/>
<evidence type="ECO:0000313" key="9">
    <source>
        <dbReference type="Proteomes" id="UP000250006"/>
    </source>
</evidence>
<comment type="caution">
    <text evidence="8">The sequence shown here is derived from an EMBL/GenBank/DDBJ whole genome shotgun (WGS) entry which is preliminary data.</text>
</comment>
<evidence type="ECO:0000256" key="2">
    <source>
        <dbReference type="ARBA" id="ARBA00022603"/>
    </source>
</evidence>
<gene>
    <name evidence="8" type="primary">ogt</name>
    <name evidence="8" type="ORF">NCTC11535_00466</name>
</gene>
<protein>
    <submittedName>
        <fullName evidence="8">Methylated-DNA--protein-cysteine methyltransferase</fullName>
        <ecNumber evidence="8">2.1.1.63</ecNumber>
    </submittedName>
</protein>
<dbReference type="InterPro" id="IPR001497">
    <property type="entry name" value="MethylDNA_cys_MeTrfase_AS"/>
</dbReference>
<evidence type="ECO:0000256" key="6">
    <source>
        <dbReference type="ARBA" id="ARBA00049348"/>
    </source>
</evidence>
<reference evidence="8 9" key="1">
    <citation type="submission" date="2018-06" db="EMBL/GenBank/DDBJ databases">
        <authorList>
            <consortium name="Pathogen Informatics"/>
            <person name="Doyle S."/>
        </authorList>
    </citation>
    <scope>NUCLEOTIDE SEQUENCE [LARGE SCALE GENOMIC DNA]</scope>
    <source>
        <strain evidence="8 9">NCTC11535</strain>
    </source>
</reference>
<dbReference type="PROSITE" id="PS00374">
    <property type="entry name" value="MGMT"/>
    <property type="match status" value="1"/>
</dbReference>
<dbReference type="PANTHER" id="PTHR10815:SF5">
    <property type="entry name" value="METHYLATED-DNA--PROTEIN-CYSTEINE METHYLTRANSFERASE"/>
    <property type="match status" value="1"/>
</dbReference>
<keyword evidence="4" id="KW-0227">DNA damage</keyword>
<evidence type="ECO:0000256" key="4">
    <source>
        <dbReference type="ARBA" id="ARBA00022763"/>
    </source>
</evidence>
<proteinExistence type="predicted"/>
<dbReference type="NCBIfam" id="TIGR00589">
    <property type="entry name" value="ogt"/>
    <property type="match status" value="1"/>
</dbReference>
<dbReference type="InterPro" id="IPR036388">
    <property type="entry name" value="WH-like_DNA-bd_sf"/>
</dbReference>
<dbReference type="InterPro" id="IPR036631">
    <property type="entry name" value="MGMT_N_sf"/>
</dbReference>
<dbReference type="Proteomes" id="UP000250006">
    <property type="component" value="Unassembled WGS sequence"/>
</dbReference>
<dbReference type="Gene3D" id="1.10.10.10">
    <property type="entry name" value="Winged helix-like DNA-binding domain superfamily/Winged helix DNA-binding domain"/>
    <property type="match status" value="1"/>
</dbReference>
<dbReference type="InterPro" id="IPR014048">
    <property type="entry name" value="MethylDNA_cys_MeTrfase_DNA-bd"/>
</dbReference>
<name>A0ABY1VMW7_9ACTO</name>
<dbReference type="GO" id="GO:0003908">
    <property type="term" value="F:methylated-DNA-[protein]-cysteine S-methyltransferase activity"/>
    <property type="evidence" value="ECO:0007669"/>
    <property type="project" value="UniProtKB-EC"/>
</dbReference>
<dbReference type="PANTHER" id="PTHR10815">
    <property type="entry name" value="METHYLATED-DNA--PROTEIN-CYSTEINE METHYLTRANSFERASE"/>
    <property type="match status" value="1"/>
</dbReference>
<dbReference type="InterPro" id="IPR036217">
    <property type="entry name" value="MethylDNA_cys_MeTrfase_DNAb"/>
</dbReference>
<dbReference type="Gene3D" id="3.30.160.70">
    <property type="entry name" value="Methylated DNA-protein cysteine methyltransferase domain"/>
    <property type="match status" value="1"/>
</dbReference>
<comment type="catalytic activity">
    <reaction evidence="6">
        <text>a 6-O-methyl-2'-deoxyguanosine in DNA + L-cysteinyl-[protein] = S-methyl-L-cysteinyl-[protein] + a 2'-deoxyguanosine in DNA</text>
        <dbReference type="Rhea" id="RHEA:24000"/>
        <dbReference type="Rhea" id="RHEA-COMP:10131"/>
        <dbReference type="Rhea" id="RHEA-COMP:10132"/>
        <dbReference type="Rhea" id="RHEA-COMP:11367"/>
        <dbReference type="Rhea" id="RHEA-COMP:11368"/>
        <dbReference type="ChEBI" id="CHEBI:29950"/>
        <dbReference type="ChEBI" id="CHEBI:82612"/>
        <dbReference type="ChEBI" id="CHEBI:85445"/>
        <dbReference type="ChEBI" id="CHEBI:85448"/>
        <dbReference type="EC" id="2.1.1.63"/>
    </reaction>
</comment>
<evidence type="ECO:0000256" key="5">
    <source>
        <dbReference type="ARBA" id="ARBA00023204"/>
    </source>
</evidence>
<accession>A0ABY1VMW7</accession>
<keyword evidence="9" id="KW-1185">Reference proteome</keyword>
<dbReference type="CDD" id="cd06445">
    <property type="entry name" value="ATase"/>
    <property type="match status" value="1"/>
</dbReference>
<organism evidence="8 9">
    <name type="scientific">Actinomyces bovis</name>
    <dbReference type="NCBI Taxonomy" id="1658"/>
    <lineage>
        <taxon>Bacteria</taxon>
        <taxon>Bacillati</taxon>
        <taxon>Actinomycetota</taxon>
        <taxon>Actinomycetes</taxon>
        <taxon>Actinomycetales</taxon>
        <taxon>Actinomycetaceae</taxon>
        <taxon>Actinomyces</taxon>
    </lineage>
</organism>
<evidence type="ECO:0000259" key="7">
    <source>
        <dbReference type="Pfam" id="PF01035"/>
    </source>
</evidence>
<keyword evidence="3 8" id="KW-0808">Transferase</keyword>
<sequence length="197" mass="20304">MLSPMPGRSVITLLQAYESPLGPMTLAAAVEEKGGLPGEAQLADGVLVGTWFDGQRHDRAGIGGDALTVSAADLPEPPVLASARAWLDRYFSGAEPGEPPALAAQGTAFQKQVWSLLRQIPRGQTCTYGQLSEAVAAATGRACSARAVGGAVGRNPLSVFVPCHRVLGAGGSLTGYAGGTERKTALLRLEGWHPTAC</sequence>
<dbReference type="Pfam" id="PF01035">
    <property type="entry name" value="DNA_binding_1"/>
    <property type="match status" value="1"/>
</dbReference>
<comment type="catalytic activity">
    <reaction evidence="1">
        <text>a 4-O-methyl-thymidine in DNA + L-cysteinyl-[protein] = a thymidine in DNA + S-methyl-L-cysteinyl-[protein]</text>
        <dbReference type="Rhea" id="RHEA:53428"/>
        <dbReference type="Rhea" id="RHEA-COMP:10131"/>
        <dbReference type="Rhea" id="RHEA-COMP:10132"/>
        <dbReference type="Rhea" id="RHEA-COMP:13555"/>
        <dbReference type="Rhea" id="RHEA-COMP:13556"/>
        <dbReference type="ChEBI" id="CHEBI:29950"/>
        <dbReference type="ChEBI" id="CHEBI:82612"/>
        <dbReference type="ChEBI" id="CHEBI:137386"/>
        <dbReference type="ChEBI" id="CHEBI:137387"/>
        <dbReference type="EC" id="2.1.1.63"/>
    </reaction>
</comment>
<evidence type="ECO:0000256" key="3">
    <source>
        <dbReference type="ARBA" id="ARBA00022679"/>
    </source>
</evidence>
<evidence type="ECO:0000313" key="8">
    <source>
        <dbReference type="EMBL" id="SPT52812.1"/>
    </source>
</evidence>
<keyword evidence="2 8" id="KW-0489">Methyltransferase</keyword>
<feature type="domain" description="Methylated-DNA-[protein]-cysteine S-methyltransferase DNA binding" evidence="7">
    <location>
        <begin position="108"/>
        <end position="191"/>
    </location>
</feature>